<dbReference type="GO" id="GO:0006508">
    <property type="term" value="P:proteolysis"/>
    <property type="evidence" value="ECO:0007669"/>
    <property type="project" value="UniProtKB-KW"/>
</dbReference>
<dbReference type="GO" id="GO:0008270">
    <property type="term" value="F:zinc ion binding"/>
    <property type="evidence" value="ECO:0007669"/>
    <property type="project" value="InterPro"/>
</dbReference>
<evidence type="ECO:0000256" key="2">
    <source>
        <dbReference type="ARBA" id="ARBA00022723"/>
    </source>
</evidence>
<keyword evidence="6" id="KW-0472">Membrane</keyword>
<keyword evidence="1" id="KW-0645">Protease</keyword>
<dbReference type="STRING" id="121292.AU252_13795"/>
<feature type="region of interest" description="Disordered" evidence="5">
    <location>
        <begin position="1"/>
        <end position="32"/>
    </location>
</feature>
<organism evidence="8">
    <name type="scientific">Pseudarthrobacter sulfonivorans</name>
    <dbReference type="NCBI Taxonomy" id="121292"/>
    <lineage>
        <taxon>Bacteria</taxon>
        <taxon>Bacillati</taxon>
        <taxon>Actinomycetota</taxon>
        <taxon>Actinomycetes</taxon>
        <taxon>Micrococcales</taxon>
        <taxon>Micrococcaceae</taxon>
        <taxon>Pseudarthrobacter</taxon>
    </lineage>
</organism>
<dbReference type="GO" id="GO:0031012">
    <property type="term" value="C:extracellular matrix"/>
    <property type="evidence" value="ECO:0007669"/>
    <property type="project" value="InterPro"/>
</dbReference>
<keyword evidence="2" id="KW-0479">Metal-binding</keyword>
<dbReference type="Proteomes" id="UP000065151">
    <property type="component" value="Chromosome"/>
</dbReference>
<accession>A0A0U3PHQ9</accession>
<feature type="compositionally biased region" description="Low complexity" evidence="5">
    <location>
        <begin position="22"/>
        <end position="31"/>
    </location>
</feature>
<evidence type="ECO:0000256" key="5">
    <source>
        <dbReference type="SAM" id="MobiDB-lite"/>
    </source>
</evidence>
<name>A0A0U3PHQ9_9MICC</name>
<evidence type="ECO:0000259" key="7">
    <source>
        <dbReference type="Pfam" id="PF00413"/>
    </source>
</evidence>
<gene>
    <name evidence="8" type="ORF">AU252_13795</name>
</gene>
<dbReference type="AlphaFoldDB" id="A0A0U3PHQ9"/>
<sequence length="332" mass="35389">MARQRKGELLESDSGDREFPPIRRSPSGRIPQWAIDEALGKPPAREPWRGAPISPISAKRTVHRRKVSGRKWKSRTATVLGIALVAGLYFTPTLFERFVLPAAMPHLPGAKVPPPGFEAASAPLGLPPATSGSTAYVLQKSPDPGQAFVAYDPCRPLHYVVRPDNAPPGTDVLIQEAVSAVSAASGLQFVYDGTTSEAPSEAREAYQPARYGKQWAPILIAWSSPEEAPKLAGKVAGTGGSAYAHIPGEPYVYVAGQVTLDAPGLAETLAWPEGPAHIRAIIMHELGHVLGLDHVDDPTQLMHEENSGQFDFGDGDRAGLALLGTGECVPRL</sequence>
<dbReference type="Pfam" id="PF00413">
    <property type="entry name" value="Peptidase_M10"/>
    <property type="match status" value="1"/>
</dbReference>
<dbReference type="SUPFAM" id="SSF55486">
    <property type="entry name" value="Metalloproteases ('zincins'), catalytic domain"/>
    <property type="match status" value="1"/>
</dbReference>
<evidence type="ECO:0000256" key="1">
    <source>
        <dbReference type="ARBA" id="ARBA00022670"/>
    </source>
</evidence>
<feature type="transmembrane region" description="Helical" evidence="6">
    <location>
        <begin position="74"/>
        <end position="95"/>
    </location>
</feature>
<evidence type="ECO:0000256" key="3">
    <source>
        <dbReference type="ARBA" id="ARBA00022801"/>
    </source>
</evidence>
<proteinExistence type="predicted"/>
<evidence type="ECO:0000256" key="4">
    <source>
        <dbReference type="ARBA" id="ARBA00022833"/>
    </source>
</evidence>
<keyword evidence="4" id="KW-0862">Zinc</keyword>
<keyword evidence="3" id="KW-0378">Hydrolase</keyword>
<dbReference type="GO" id="GO:0004222">
    <property type="term" value="F:metalloendopeptidase activity"/>
    <property type="evidence" value="ECO:0007669"/>
    <property type="project" value="InterPro"/>
</dbReference>
<dbReference type="KEGG" id="psul:AU252_13795"/>
<keyword evidence="6" id="KW-1133">Transmembrane helix</keyword>
<evidence type="ECO:0000256" key="6">
    <source>
        <dbReference type="SAM" id="Phobius"/>
    </source>
</evidence>
<evidence type="ECO:0000313" key="9">
    <source>
        <dbReference type="Proteomes" id="UP000065151"/>
    </source>
</evidence>
<feature type="domain" description="Peptidase M10 metallopeptidase" evidence="7">
    <location>
        <begin position="273"/>
        <end position="305"/>
    </location>
</feature>
<dbReference type="EMBL" id="CP013747">
    <property type="protein sequence ID" value="ALV43955.1"/>
    <property type="molecule type" value="Genomic_DNA"/>
</dbReference>
<feature type="compositionally biased region" description="Basic and acidic residues" evidence="5">
    <location>
        <begin position="1"/>
        <end position="21"/>
    </location>
</feature>
<evidence type="ECO:0000313" key="8">
    <source>
        <dbReference type="EMBL" id="ALV43955.1"/>
    </source>
</evidence>
<dbReference type="InterPro" id="IPR024079">
    <property type="entry name" value="MetalloPept_cat_dom_sf"/>
</dbReference>
<keyword evidence="6" id="KW-0812">Transmembrane</keyword>
<protein>
    <submittedName>
        <fullName evidence="8">Peptidase</fullName>
    </submittedName>
</protein>
<reference evidence="8 9" key="1">
    <citation type="submission" date="2015-12" db="EMBL/GenBank/DDBJ databases">
        <authorList>
            <person name="Shamseldin A."/>
            <person name="Moawad H."/>
            <person name="Abd El-Rahim W.M."/>
            <person name="Sadowsky M.J."/>
        </authorList>
    </citation>
    <scope>NUCLEOTIDE SEQUENCE [LARGE SCALE GENOMIC DNA]</scope>
    <source>
        <strain evidence="8 9">Ar51</strain>
    </source>
</reference>
<dbReference type="InterPro" id="IPR001818">
    <property type="entry name" value="Pept_M10_metallopeptidase"/>
</dbReference>
<dbReference type="Gene3D" id="3.40.390.10">
    <property type="entry name" value="Collagenase (Catalytic Domain)"/>
    <property type="match status" value="1"/>
</dbReference>